<dbReference type="AlphaFoldDB" id="A0AAD5MZX0"/>
<dbReference type="EMBL" id="JAHQIW010003505">
    <property type="protein sequence ID" value="KAJ1358896.1"/>
    <property type="molecule type" value="Genomic_DNA"/>
</dbReference>
<evidence type="ECO:0000313" key="1">
    <source>
        <dbReference type="EMBL" id="KAJ1358896.1"/>
    </source>
</evidence>
<accession>A0AAD5MZX0</accession>
<proteinExistence type="predicted"/>
<gene>
    <name evidence="1" type="ORF">KIN20_017460</name>
</gene>
<dbReference type="Proteomes" id="UP001196413">
    <property type="component" value="Unassembled WGS sequence"/>
</dbReference>
<reference evidence="1" key="1">
    <citation type="submission" date="2021-06" db="EMBL/GenBank/DDBJ databases">
        <title>Parelaphostrongylus tenuis whole genome reference sequence.</title>
        <authorList>
            <person name="Garwood T.J."/>
            <person name="Larsen P.A."/>
            <person name="Fountain-Jones N.M."/>
            <person name="Garbe J.R."/>
            <person name="Macchietto M.G."/>
            <person name="Kania S.A."/>
            <person name="Gerhold R.W."/>
            <person name="Richards J.E."/>
            <person name="Wolf T.M."/>
        </authorList>
    </citation>
    <scope>NUCLEOTIDE SEQUENCE</scope>
    <source>
        <strain evidence="1">MNPRO001-30</strain>
        <tissue evidence="1">Meninges</tissue>
    </source>
</reference>
<protein>
    <submittedName>
        <fullName evidence="1">Uncharacterized protein</fullName>
    </submittedName>
</protein>
<keyword evidence="2" id="KW-1185">Reference proteome</keyword>
<comment type="caution">
    <text evidence="1">The sequence shown here is derived from an EMBL/GenBank/DDBJ whole genome shotgun (WGS) entry which is preliminary data.</text>
</comment>
<name>A0AAD5MZX0_PARTN</name>
<evidence type="ECO:0000313" key="2">
    <source>
        <dbReference type="Proteomes" id="UP001196413"/>
    </source>
</evidence>
<organism evidence="1 2">
    <name type="scientific">Parelaphostrongylus tenuis</name>
    <name type="common">Meningeal worm</name>
    <dbReference type="NCBI Taxonomy" id="148309"/>
    <lineage>
        <taxon>Eukaryota</taxon>
        <taxon>Metazoa</taxon>
        <taxon>Ecdysozoa</taxon>
        <taxon>Nematoda</taxon>
        <taxon>Chromadorea</taxon>
        <taxon>Rhabditida</taxon>
        <taxon>Rhabditina</taxon>
        <taxon>Rhabditomorpha</taxon>
        <taxon>Strongyloidea</taxon>
        <taxon>Metastrongylidae</taxon>
        <taxon>Parelaphostrongylus</taxon>
    </lineage>
</organism>
<sequence length="173" mass="18673">MAVLGCGVMPQGQKTGEGEVAETLLIELLLLSLLLVLRSATTRNFAVSGFTLPVAMVFSTSASASTQFSSIPTTSEAAKSLVSRLVMQTVTDVLEQQGRRAGLPDFIVSNILNQLTVQINYDPLECKTLSVKKPGILMVPGVMMKEMLPNCIVVVARLPRYALRRTEFGLCVI</sequence>